<dbReference type="PANTHER" id="PTHR43333:SF1">
    <property type="entry name" value="D-ISOMER SPECIFIC 2-HYDROXYACID DEHYDROGENASE NAD-BINDING DOMAIN-CONTAINING PROTEIN"/>
    <property type="match status" value="1"/>
</dbReference>
<dbReference type="PANTHER" id="PTHR43333">
    <property type="entry name" value="2-HACID_DH_C DOMAIN-CONTAINING PROTEIN"/>
    <property type="match status" value="1"/>
</dbReference>
<dbReference type="Pfam" id="PF02826">
    <property type="entry name" value="2-Hacid_dh_C"/>
    <property type="match status" value="1"/>
</dbReference>
<name>A0ABS2KTQ0_9NOCA</name>
<keyword evidence="8" id="KW-1185">Reference proteome</keyword>
<evidence type="ECO:0000256" key="2">
    <source>
        <dbReference type="ARBA" id="ARBA00023002"/>
    </source>
</evidence>
<sequence>MSPSRTDGGARPIITVLHDGLLPDRVQELDTSYEVRHATADTFGDAVDGAQAVLLWDFFSSALRDQWSRCSALEWVHVAAAGVDKLLFDDLAASDVVVTNARGVFDVPIAEFVLASVLALAKDVRGTVELGRQARWLRRETENIAGRRALVIGTGSIGRATARMLRAVGMDVAGVGRTARTGDADFGTVHASADLASVVPGVDYLVLIAPLTPSTRGMVGRDVLAAADPGVRVINVGRGELLDTDALVDALRSGHVGGAALDVFETEPLPPEHVLWTLDHVLLTAHMSGDTVGWRDRLYSGFAENAELFAAGRPLRNVVDKSLGFVAG</sequence>
<dbReference type="RefSeq" id="WP_204868341.1">
    <property type="nucleotide sequence ID" value="NZ_JAFBBK010000001.1"/>
</dbReference>
<evidence type="ECO:0000256" key="3">
    <source>
        <dbReference type="ARBA" id="ARBA00023027"/>
    </source>
</evidence>
<dbReference type="EMBL" id="JAFBBK010000001">
    <property type="protein sequence ID" value="MBM7415320.1"/>
    <property type="molecule type" value="Genomic_DNA"/>
</dbReference>
<evidence type="ECO:0000259" key="6">
    <source>
        <dbReference type="Pfam" id="PF02826"/>
    </source>
</evidence>
<dbReference type="InterPro" id="IPR006139">
    <property type="entry name" value="D-isomer_2_OHA_DH_cat_dom"/>
</dbReference>
<evidence type="ECO:0000313" key="8">
    <source>
        <dbReference type="Proteomes" id="UP000703038"/>
    </source>
</evidence>
<accession>A0ABS2KTQ0</accession>
<comment type="similarity">
    <text evidence="1 4">Belongs to the D-isomer specific 2-hydroxyacid dehydrogenase family.</text>
</comment>
<protein>
    <submittedName>
        <fullName evidence="7">Phosphoglycerate dehydrogenase-like enzyme</fullName>
    </submittedName>
</protein>
<evidence type="ECO:0000256" key="1">
    <source>
        <dbReference type="ARBA" id="ARBA00005854"/>
    </source>
</evidence>
<feature type="domain" description="D-isomer specific 2-hydroxyacid dehydrogenase catalytic" evidence="5">
    <location>
        <begin position="28"/>
        <end position="319"/>
    </location>
</feature>
<dbReference type="CDD" id="cd05300">
    <property type="entry name" value="2-Hacid_dh_1"/>
    <property type="match status" value="1"/>
</dbReference>
<evidence type="ECO:0000313" key="7">
    <source>
        <dbReference type="EMBL" id="MBM7415320.1"/>
    </source>
</evidence>
<dbReference type="Proteomes" id="UP000703038">
    <property type="component" value="Unassembled WGS sequence"/>
</dbReference>
<keyword evidence="3" id="KW-0520">NAD</keyword>
<organism evidence="7 8">
    <name type="scientific">Rhodococcoides corynebacterioides</name>
    <dbReference type="NCBI Taxonomy" id="53972"/>
    <lineage>
        <taxon>Bacteria</taxon>
        <taxon>Bacillati</taxon>
        <taxon>Actinomycetota</taxon>
        <taxon>Actinomycetes</taxon>
        <taxon>Mycobacteriales</taxon>
        <taxon>Nocardiaceae</taxon>
        <taxon>Rhodococcoides</taxon>
    </lineage>
</organism>
<proteinExistence type="inferred from homology"/>
<reference evidence="7 8" key="1">
    <citation type="submission" date="2021-01" db="EMBL/GenBank/DDBJ databases">
        <title>Genomics of switchgrass bacterial isolates.</title>
        <authorList>
            <person name="Shade A."/>
        </authorList>
    </citation>
    <scope>NUCLEOTIDE SEQUENCE [LARGE SCALE GENOMIC DNA]</scope>
    <source>
        <strain evidence="7 8">PvP111</strain>
    </source>
</reference>
<evidence type="ECO:0000259" key="5">
    <source>
        <dbReference type="Pfam" id="PF00389"/>
    </source>
</evidence>
<dbReference type="SUPFAM" id="SSF51735">
    <property type="entry name" value="NAD(P)-binding Rossmann-fold domains"/>
    <property type="match status" value="1"/>
</dbReference>
<dbReference type="InterPro" id="IPR006140">
    <property type="entry name" value="D-isomer_DH_NAD-bd"/>
</dbReference>
<comment type="caution">
    <text evidence="7">The sequence shown here is derived from an EMBL/GenBank/DDBJ whole genome shotgun (WGS) entry which is preliminary data.</text>
</comment>
<keyword evidence="2 4" id="KW-0560">Oxidoreductase</keyword>
<dbReference type="Gene3D" id="3.40.50.720">
    <property type="entry name" value="NAD(P)-binding Rossmann-like Domain"/>
    <property type="match status" value="2"/>
</dbReference>
<gene>
    <name evidence="7" type="ORF">JOE42_002053</name>
</gene>
<evidence type="ECO:0000256" key="4">
    <source>
        <dbReference type="RuleBase" id="RU003719"/>
    </source>
</evidence>
<dbReference type="InterPro" id="IPR036291">
    <property type="entry name" value="NAD(P)-bd_dom_sf"/>
</dbReference>
<dbReference type="Pfam" id="PF00389">
    <property type="entry name" value="2-Hacid_dh"/>
    <property type="match status" value="1"/>
</dbReference>
<dbReference type="SUPFAM" id="SSF52283">
    <property type="entry name" value="Formate/glycerate dehydrogenase catalytic domain-like"/>
    <property type="match status" value="1"/>
</dbReference>
<feature type="domain" description="D-isomer specific 2-hydroxyacid dehydrogenase NAD-binding" evidence="6">
    <location>
        <begin position="115"/>
        <end position="288"/>
    </location>
</feature>